<reference evidence="11" key="1">
    <citation type="journal article" date="2019" name="Int. J. Syst. Evol. Microbiol.">
        <title>The Global Catalogue of Microorganisms (GCM) 10K type strain sequencing project: providing services to taxonomists for standard genome sequencing and annotation.</title>
        <authorList>
            <consortium name="The Broad Institute Genomics Platform"/>
            <consortium name="The Broad Institute Genome Sequencing Center for Infectious Disease"/>
            <person name="Wu L."/>
            <person name="Ma J."/>
        </authorList>
    </citation>
    <scope>NUCLEOTIDE SEQUENCE [LARGE SCALE GENOMIC DNA]</scope>
    <source>
        <strain evidence="11">JCM 18401</strain>
    </source>
</reference>
<dbReference type="InterPro" id="IPR006439">
    <property type="entry name" value="HAD-SF_hydro_IA"/>
</dbReference>
<evidence type="ECO:0000313" key="10">
    <source>
        <dbReference type="EMBL" id="GAA4900658.1"/>
    </source>
</evidence>
<accession>A0ABP9FHG7</accession>
<evidence type="ECO:0000256" key="4">
    <source>
        <dbReference type="ARBA" id="ARBA00006171"/>
    </source>
</evidence>
<dbReference type="InterPro" id="IPR050155">
    <property type="entry name" value="HAD-like_hydrolase_sf"/>
</dbReference>
<dbReference type="EC" id="3.1.3.18" evidence="5"/>
<keyword evidence="7" id="KW-0378">Hydrolase</keyword>
<dbReference type="Gene3D" id="1.10.150.240">
    <property type="entry name" value="Putative phosphatase, domain 2"/>
    <property type="match status" value="1"/>
</dbReference>
<sequence>MALPEVRAIAFDLDGTLVNSGPSLAAAAAAALVDMGRTPCVTQDALGWIGNGAEVLIRRALSADVTIDPRLDETLVAETLVRFHWHYGQHRAGPELLYPKVGSTLERLQARGYRIAVVTNKPAQYVQGLLDDCGIAPYIECWFGGDSLPRRKPDPLPLTTLLQQWQLQSKQLLMVGDSRNDIEAGRAAGCSTVGVSYGYNYGLDIRTLDPDHALDNFDHLLALLPALTEIEIQ</sequence>
<evidence type="ECO:0000256" key="2">
    <source>
        <dbReference type="ARBA" id="ARBA00001946"/>
    </source>
</evidence>
<comment type="caution">
    <text evidence="10">The sequence shown here is derived from an EMBL/GenBank/DDBJ whole genome shotgun (WGS) entry which is preliminary data.</text>
</comment>
<evidence type="ECO:0000313" key="11">
    <source>
        <dbReference type="Proteomes" id="UP001499988"/>
    </source>
</evidence>
<evidence type="ECO:0000256" key="7">
    <source>
        <dbReference type="ARBA" id="ARBA00022801"/>
    </source>
</evidence>
<dbReference type="NCBIfam" id="TIGR01549">
    <property type="entry name" value="HAD-SF-IA-v1"/>
    <property type="match status" value="1"/>
</dbReference>
<dbReference type="SUPFAM" id="SSF56784">
    <property type="entry name" value="HAD-like"/>
    <property type="match status" value="1"/>
</dbReference>
<proteinExistence type="inferred from homology"/>
<dbReference type="NCBIfam" id="TIGR01449">
    <property type="entry name" value="PGP_bact"/>
    <property type="match status" value="1"/>
</dbReference>
<organism evidence="10 11">
    <name type="scientific">Ferrimonas pelagia</name>
    <dbReference type="NCBI Taxonomy" id="1177826"/>
    <lineage>
        <taxon>Bacteria</taxon>
        <taxon>Pseudomonadati</taxon>
        <taxon>Pseudomonadota</taxon>
        <taxon>Gammaproteobacteria</taxon>
        <taxon>Alteromonadales</taxon>
        <taxon>Ferrimonadaceae</taxon>
        <taxon>Ferrimonas</taxon>
    </lineage>
</organism>
<comment type="pathway">
    <text evidence="3">Organic acid metabolism; glycolate biosynthesis; glycolate from 2-phosphoglycolate: step 1/1.</text>
</comment>
<evidence type="ECO:0000256" key="8">
    <source>
        <dbReference type="ARBA" id="ARBA00022842"/>
    </source>
</evidence>
<gene>
    <name evidence="10" type="ORF">GCM10023333_38200</name>
</gene>
<dbReference type="NCBIfam" id="NF009695">
    <property type="entry name" value="PRK13222.1-2"/>
    <property type="match status" value="1"/>
</dbReference>
<keyword evidence="11" id="KW-1185">Reference proteome</keyword>
<dbReference type="SFLD" id="SFLDG01135">
    <property type="entry name" value="C1.5.6:_HAD__Beta-PGM__Phospha"/>
    <property type="match status" value="1"/>
</dbReference>
<dbReference type="Gene3D" id="3.40.50.1000">
    <property type="entry name" value="HAD superfamily/HAD-like"/>
    <property type="match status" value="1"/>
</dbReference>
<dbReference type="EMBL" id="BAABJZ010000103">
    <property type="protein sequence ID" value="GAA4900658.1"/>
    <property type="molecule type" value="Genomic_DNA"/>
</dbReference>
<dbReference type="SFLD" id="SFLDS00003">
    <property type="entry name" value="Haloacid_Dehalogenase"/>
    <property type="match status" value="1"/>
</dbReference>
<dbReference type="NCBIfam" id="TIGR01509">
    <property type="entry name" value="HAD-SF-IA-v3"/>
    <property type="match status" value="1"/>
</dbReference>
<dbReference type="Proteomes" id="UP001499988">
    <property type="component" value="Unassembled WGS sequence"/>
</dbReference>
<dbReference type="InterPro" id="IPR036412">
    <property type="entry name" value="HAD-like_sf"/>
</dbReference>
<dbReference type="InterPro" id="IPR023214">
    <property type="entry name" value="HAD_sf"/>
</dbReference>
<dbReference type="PROSITE" id="PS01228">
    <property type="entry name" value="COF_1"/>
    <property type="match status" value="1"/>
</dbReference>
<evidence type="ECO:0000256" key="5">
    <source>
        <dbReference type="ARBA" id="ARBA00013078"/>
    </source>
</evidence>
<comment type="similarity">
    <text evidence="4">Belongs to the HAD-like hydrolase superfamily. CbbY/CbbZ/Gph/YieH family.</text>
</comment>
<dbReference type="PRINTS" id="PR00413">
    <property type="entry name" value="HADHALOGNASE"/>
</dbReference>
<dbReference type="SFLD" id="SFLDG01129">
    <property type="entry name" value="C1.5:_HAD__Beta-PGM__Phosphata"/>
    <property type="match status" value="1"/>
</dbReference>
<evidence type="ECO:0000256" key="3">
    <source>
        <dbReference type="ARBA" id="ARBA00004818"/>
    </source>
</evidence>
<dbReference type="PANTHER" id="PTHR43434">
    <property type="entry name" value="PHOSPHOGLYCOLATE PHOSPHATASE"/>
    <property type="match status" value="1"/>
</dbReference>
<evidence type="ECO:0000256" key="9">
    <source>
        <dbReference type="ARBA" id="ARBA00023277"/>
    </source>
</evidence>
<evidence type="ECO:0000256" key="1">
    <source>
        <dbReference type="ARBA" id="ARBA00000830"/>
    </source>
</evidence>
<dbReference type="InterPro" id="IPR037512">
    <property type="entry name" value="PGPase_prok"/>
</dbReference>
<dbReference type="RefSeq" id="WP_345337093.1">
    <property type="nucleotide sequence ID" value="NZ_BAABJZ010000103.1"/>
</dbReference>
<dbReference type="InterPro" id="IPR023198">
    <property type="entry name" value="PGP-like_dom2"/>
</dbReference>
<evidence type="ECO:0000256" key="6">
    <source>
        <dbReference type="ARBA" id="ARBA00022723"/>
    </source>
</evidence>
<dbReference type="PANTHER" id="PTHR43434:SF1">
    <property type="entry name" value="PHOSPHOGLYCOLATE PHOSPHATASE"/>
    <property type="match status" value="1"/>
</dbReference>
<dbReference type="Pfam" id="PF00702">
    <property type="entry name" value="Hydrolase"/>
    <property type="match status" value="1"/>
</dbReference>
<name>A0ABP9FHG7_9GAMM</name>
<comment type="cofactor">
    <cofactor evidence="2">
        <name>Mg(2+)</name>
        <dbReference type="ChEBI" id="CHEBI:18420"/>
    </cofactor>
</comment>
<comment type="catalytic activity">
    <reaction evidence="1">
        <text>2-phosphoglycolate + H2O = glycolate + phosphate</text>
        <dbReference type="Rhea" id="RHEA:14369"/>
        <dbReference type="ChEBI" id="CHEBI:15377"/>
        <dbReference type="ChEBI" id="CHEBI:29805"/>
        <dbReference type="ChEBI" id="CHEBI:43474"/>
        <dbReference type="ChEBI" id="CHEBI:58033"/>
        <dbReference type="EC" id="3.1.3.18"/>
    </reaction>
</comment>
<keyword evidence="8" id="KW-0460">Magnesium</keyword>
<protein>
    <recommendedName>
        <fullName evidence="5">phosphoglycolate phosphatase</fullName>
        <ecNumber evidence="5">3.1.3.18</ecNumber>
    </recommendedName>
</protein>
<keyword evidence="9" id="KW-0119">Carbohydrate metabolism</keyword>
<keyword evidence="6" id="KW-0479">Metal-binding</keyword>